<dbReference type="AlphaFoldDB" id="A0A4Q5LI51"/>
<protein>
    <recommendedName>
        <fullName evidence="3">Outer membrane protein beta-barrel domain-containing protein</fullName>
    </recommendedName>
</protein>
<gene>
    <name evidence="1" type="ORF">EWM62_15420</name>
</gene>
<keyword evidence="2" id="KW-1185">Reference proteome</keyword>
<dbReference type="Proteomes" id="UP000293331">
    <property type="component" value="Unassembled WGS sequence"/>
</dbReference>
<evidence type="ECO:0000313" key="1">
    <source>
        <dbReference type="EMBL" id="RYU87883.1"/>
    </source>
</evidence>
<reference evidence="1 2" key="1">
    <citation type="submission" date="2019-02" db="EMBL/GenBank/DDBJ databases">
        <title>Bacterial novel species Mucilaginibacter sp. 17JY9-4 isolated from soil.</title>
        <authorList>
            <person name="Jung H.-Y."/>
        </authorList>
    </citation>
    <scope>NUCLEOTIDE SEQUENCE [LARGE SCALE GENOMIC DNA]</scope>
    <source>
        <strain evidence="1 2">17JY9-4</strain>
    </source>
</reference>
<dbReference type="SUPFAM" id="SSF56925">
    <property type="entry name" value="OMPA-like"/>
    <property type="match status" value="1"/>
</dbReference>
<sequence length="240" mass="26969">MKKYLLLIVLAFAFYEGKAQGSLNYASYGIGLSVSRNRPFADLKKENDNQSYAVTFNYFYTPYVPIGLELQFGKLSGGSNTDLNVDIAGRMYENNYKALLLHMDVQAGEIMDYQGSTVLNILKNFYLGAGVGGIYNSVVTQRTSPSDPSYTFPGKDSGINFIVPLRFGYEFKFYNAYDQPNIRLDLGYQHNLTFGEGIDGYADPSTKFKNNALDQYRQITIGIKVNFGGQNSYDKEIRGY</sequence>
<dbReference type="InterPro" id="IPR011250">
    <property type="entry name" value="OMP/PagP_B-barrel"/>
</dbReference>
<name>A0A4Q5LI51_9SPHI</name>
<dbReference type="RefSeq" id="WP_129877578.1">
    <property type="nucleotide sequence ID" value="NZ_SEWG01000006.1"/>
</dbReference>
<accession>A0A4Q5LI51</accession>
<comment type="caution">
    <text evidence="1">The sequence shown here is derived from an EMBL/GenBank/DDBJ whole genome shotgun (WGS) entry which is preliminary data.</text>
</comment>
<evidence type="ECO:0000313" key="2">
    <source>
        <dbReference type="Proteomes" id="UP000293331"/>
    </source>
</evidence>
<dbReference type="OrthoDB" id="648040at2"/>
<organism evidence="1 2">
    <name type="scientific">Mucilaginibacter terrigena</name>
    <dbReference type="NCBI Taxonomy" id="2492395"/>
    <lineage>
        <taxon>Bacteria</taxon>
        <taxon>Pseudomonadati</taxon>
        <taxon>Bacteroidota</taxon>
        <taxon>Sphingobacteriia</taxon>
        <taxon>Sphingobacteriales</taxon>
        <taxon>Sphingobacteriaceae</taxon>
        <taxon>Mucilaginibacter</taxon>
    </lineage>
</organism>
<dbReference type="EMBL" id="SEWG01000006">
    <property type="protein sequence ID" value="RYU87883.1"/>
    <property type="molecule type" value="Genomic_DNA"/>
</dbReference>
<proteinExistence type="predicted"/>
<evidence type="ECO:0008006" key="3">
    <source>
        <dbReference type="Google" id="ProtNLM"/>
    </source>
</evidence>